<keyword evidence="3" id="KW-1185">Reference proteome</keyword>
<gene>
    <name evidence="2" type="ORF">NYPRO_LOCUS14135</name>
</gene>
<evidence type="ECO:0000313" key="2">
    <source>
        <dbReference type="EMBL" id="CAD7681343.1"/>
    </source>
</evidence>
<sequence length="175" mass="18712">MAQIRLSHEAKVKSSWTISLDPPSPVGPLDETSVPVINLSETLSPNHQLRHLQVLNLQKLVLSLTCPLPVGETSEDANKMTKAGLGSGSSKGKGSGPLPQAAVLEACMARIGVTGVSRIQFSARKPGFHLSSIKIKCSQPEKSVQSWTALLADSVTQQSKILPSCDARRLHKDTK</sequence>
<reference evidence="2" key="1">
    <citation type="submission" date="2020-12" db="EMBL/GenBank/DDBJ databases">
        <authorList>
            <consortium name="Molecular Ecology Group"/>
        </authorList>
    </citation>
    <scope>NUCLEOTIDE SEQUENCE</scope>
    <source>
        <strain evidence="2">TBG_1078</strain>
    </source>
</reference>
<accession>A0A811YUP4</accession>
<evidence type="ECO:0000256" key="1">
    <source>
        <dbReference type="SAM" id="MobiDB-lite"/>
    </source>
</evidence>
<dbReference type="AlphaFoldDB" id="A0A811YUP4"/>
<dbReference type="Proteomes" id="UP000645828">
    <property type="component" value="Unassembled WGS sequence"/>
</dbReference>
<organism evidence="2 3">
    <name type="scientific">Nyctereutes procyonoides</name>
    <name type="common">Raccoon dog</name>
    <name type="synonym">Canis procyonoides</name>
    <dbReference type="NCBI Taxonomy" id="34880"/>
    <lineage>
        <taxon>Eukaryota</taxon>
        <taxon>Metazoa</taxon>
        <taxon>Chordata</taxon>
        <taxon>Craniata</taxon>
        <taxon>Vertebrata</taxon>
        <taxon>Euteleostomi</taxon>
        <taxon>Mammalia</taxon>
        <taxon>Eutheria</taxon>
        <taxon>Laurasiatheria</taxon>
        <taxon>Carnivora</taxon>
        <taxon>Caniformia</taxon>
        <taxon>Canidae</taxon>
        <taxon>Nyctereutes</taxon>
    </lineage>
</organism>
<dbReference type="EMBL" id="CAJHUB010000751">
    <property type="protein sequence ID" value="CAD7681343.1"/>
    <property type="molecule type" value="Genomic_DNA"/>
</dbReference>
<proteinExistence type="predicted"/>
<evidence type="ECO:0000313" key="3">
    <source>
        <dbReference type="Proteomes" id="UP000645828"/>
    </source>
</evidence>
<protein>
    <submittedName>
        <fullName evidence="2">(raccoon dog) hypothetical protein</fullName>
    </submittedName>
</protein>
<feature type="compositionally biased region" description="Gly residues" evidence="1">
    <location>
        <begin position="85"/>
        <end position="95"/>
    </location>
</feature>
<comment type="caution">
    <text evidence="2">The sequence shown here is derived from an EMBL/GenBank/DDBJ whole genome shotgun (WGS) entry which is preliminary data.</text>
</comment>
<name>A0A811YUP4_NYCPR</name>
<feature type="region of interest" description="Disordered" evidence="1">
    <location>
        <begin position="75"/>
        <end position="97"/>
    </location>
</feature>